<gene>
    <name evidence="2" type="ORF">LzC2_07670</name>
</gene>
<evidence type="ECO:0000259" key="1">
    <source>
        <dbReference type="Pfam" id="PF06439"/>
    </source>
</evidence>
<dbReference type="EMBL" id="WTPX01000015">
    <property type="protein sequence ID" value="NNJ24708.1"/>
    <property type="molecule type" value="Genomic_DNA"/>
</dbReference>
<dbReference type="Proteomes" id="UP000609651">
    <property type="component" value="Unassembled WGS sequence"/>
</dbReference>
<accession>A0ABX1VAD0</accession>
<evidence type="ECO:0000313" key="2">
    <source>
        <dbReference type="EMBL" id="NNJ24708.1"/>
    </source>
</evidence>
<sequence length="276" mass="29850">MYAPNDRHDPHGDADAPHGFLDDPLAHVGDDIAVDRRGRIIRRFVYSGLALAAAGLITLLNGCDKAEAPGPPEDAEIINEVGGTSNLPDGMPSFKPLPEALEDFALFPADGPITFNPTDEGVVLDGRGYFASTEEYGLDFTVTYEYRFPNAAEMDEADRPNCNTGCLLFIDETDKVWPRCLEVQGKWTETANVKSNARDVTVNATTDEAARDAARKPPGEWNRVEVVSSGGALTVMLNGTEVTTSEPTDLTRGRIGFQAEGFPVEFRGVTIEELGS</sequence>
<comment type="caution">
    <text evidence="2">The sequence shown here is derived from an EMBL/GenBank/DDBJ whole genome shotgun (WGS) entry which is preliminary data.</text>
</comment>
<dbReference type="InterPro" id="IPR010496">
    <property type="entry name" value="AL/BT2_dom"/>
</dbReference>
<organism evidence="2 3">
    <name type="scientific">Alienimonas chondri</name>
    <dbReference type="NCBI Taxonomy" id="2681879"/>
    <lineage>
        <taxon>Bacteria</taxon>
        <taxon>Pseudomonadati</taxon>
        <taxon>Planctomycetota</taxon>
        <taxon>Planctomycetia</taxon>
        <taxon>Planctomycetales</taxon>
        <taxon>Planctomycetaceae</taxon>
        <taxon>Alienimonas</taxon>
    </lineage>
</organism>
<proteinExistence type="predicted"/>
<dbReference type="RefSeq" id="WP_171183946.1">
    <property type="nucleotide sequence ID" value="NZ_WTPX01000015.1"/>
</dbReference>
<protein>
    <recommendedName>
        <fullName evidence="1">3-keto-alpha-glucoside-1,2-lyase/3-keto-2-hydroxy-glucal hydratase domain-containing protein</fullName>
    </recommendedName>
</protein>
<dbReference type="Gene3D" id="2.60.120.560">
    <property type="entry name" value="Exo-inulinase, domain 1"/>
    <property type="match status" value="1"/>
</dbReference>
<name>A0ABX1VAD0_9PLAN</name>
<keyword evidence="3" id="KW-1185">Reference proteome</keyword>
<reference evidence="2 3" key="1">
    <citation type="journal article" date="2020" name="Syst. Appl. Microbiol.">
        <title>Alienimonas chondri sp. nov., a novel planctomycete isolated from the biofilm of the red alga Chondrus crispus.</title>
        <authorList>
            <person name="Vitorino I."/>
            <person name="Albuquerque L."/>
            <person name="Wiegand S."/>
            <person name="Kallscheuer N."/>
            <person name="da Costa M.S."/>
            <person name="Lobo-da-Cunha A."/>
            <person name="Jogler C."/>
            <person name="Lage O.M."/>
        </authorList>
    </citation>
    <scope>NUCLEOTIDE SEQUENCE [LARGE SCALE GENOMIC DNA]</scope>
    <source>
        <strain evidence="2 3">LzC2</strain>
    </source>
</reference>
<feature type="domain" description="3-keto-alpha-glucoside-1,2-lyase/3-keto-2-hydroxy-glucal hydratase" evidence="1">
    <location>
        <begin position="110"/>
        <end position="271"/>
    </location>
</feature>
<evidence type="ECO:0000313" key="3">
    <source>
        <dbReference type="Proteomes" id="UP000609651"/>
    </source>
</evidence>
<dbReference type="Pfam" id="PF06439">
    <property type="entry name" value="3keto-disac_hyd"/>
    <property type="match status" value="1"/>
</dbReference>